<keyword evidence="2 9" id="KW-0378">Hydrolase</keyword>
<feature type="compositionally biased region" description="Low complexity" evidence="10">
    <location>
        <begin position="354"/>
        <end position="366"/>
    </location>
</feature>
<dbReference type="VEuPathDB" id="ToxoDB:EPH_0075780"/>
<keyword evidence="1 9" id="KW-0547">Nucleotide-binding</keyword>
<evidence type="ECO:0000313" key="14">
    <source>
        <dbReference type="Proteomes" id="UP000018201"/>
    </source>
</evidence>
<feature type="region of interest" description="Disordered" evidence="10">
    <location>
        <begin position="1"/>
        <end position="32"/>
    </location>
</feature>
<keyword evidence="4 9" id="KW-0067">ATP-binding</keyword>
<dbReference type="SUPFAM" id="SSF52540">
    <property type="entry name" value="P-loop containing nucleoside triphosphate hydrolases"/>
    <property type="match status" value="1"/>
</dbReference>
<dbReference type="PROSITE" id="PS51217">
    <property type="entry name" value="UVRD_HELICASE_CTER"/>
    <property type="match status" value="1"/>
</dbReference>
<dbReference type="Pfam" id="PF13361">
    <property type="entry name" value="UvrD_C"/>
    <property type="match status" value="2"/>
</dbReference>
<evidence type="ECO:0000259" key="12">
    <source>
        <dbReference type="PROSITE" id="PS51217"/>
    </source>
</evidence>
<feature type="domain" description="UvrD-like helicase C-terminal" evidence="12">
    <location>
        <begin position="900"/>
        <end position="1382"/>
    </location>
</feature>
<feature type="compositionally biased region" description="Basic and acidic residues" evidence="10">
    <location>
        <begin position="254"/>
        <end position="282"/>
    </location>
</feature>
<dbReference type="GO" id="GO:0003677">
    <property type="term" value="F:DNA binding"/>
    <property type="evidence" value="ECO:0007669"/>
    <property type="project" value="InterPro"/>
</dbReference>
<dbReference type="InterPro" id="IPR014016">
    <property type="entry name" value="UvrD-like_ATP-bd"/>
</dbReference>
<evidence type="ECO:0000256" key="4">
    <source>
        <dbReference type="ARBA" id="ARBA00022840"/>
    </source>
</evidence>
<gene>
    <name evidence="13" type="ORF">EPH_0075780</name>
</gene>
<accession>U6H604</accession>
<dbReference type="PANTHER" id="PTHR11070">
    <property type="entry name" value="UVRD / RECB / PCRA DNA HELICASE FAMILY MEMBER"/>
    <property type="match status" value="1"/>
</dbReference>
<name>U6H604_9EIME</name>
<feature type="region of interest" description="Disordered" evidence="10">
    <location>
        <begin position="401"/>
        <end position="434"/>
    </location>
</feature>
<dbReference type="GO" id="GO:0000725">
    <property type="term" value="P:recombinational repair"/>
    <property type="evidence" value="ECO:0007669"/>
    <property type="project" value="TreeGrafter"/>
</dbReference>
<keyword evidence="14" id="KW-1185">Reference proteome</keyword>
<reference evidence="13" key="2">
    <citation type="submission" date="2013-10" db="EMBL/GenBank/DDBJ databases">
        <authorList>
            <person name="Aslett M."/>
        </authorList>
    </citation>
    <scope>NUCLEOTIDE SEQUENCE [LARGE SCALE GENOMIC DNA]</scope>
    <source>
        <strain evidence="13">Houghton</strain>
    </source>
</reference>
<dbReference type="Gene3D" id="3.40.50.300">
    <property type="entry name" value="P-loop containing nucleotide triphosphate hydrolases"/>
    <property type="match status" value="4"/>
</dbReference>
<evidence type="ECO:0000256" key="10">
    <source>
        <dbReference type="SAM" id="MobiDB-lite"/>
    </source>
</evidence>
<feature type="region of interest" description="Disordered" evidence="10">
    <location>
        <begin position="346"/>
        <end position="389"/>
    </location>
</feature>
<feature type="compositionally biased region" description="Polar residues" evidence="10">
    <location>
        <begin position="998"/>
        <end position="1010"/>
    </location>
</feature>
<reference evidence="13" key="1">
    <citation type="submission" date="2013-10" db="EMBL/GenBank/DDBJ databases">
        <title>Genomic analysis of the causative agents of coccidiosis in chickens.</title>
        <authorList>
            <person name="Reid A.J."/>
            <person name="Blake D."/>
            <person name="Billington K."/>
            <person name="Browne H."/>
            <person name="Dunn M."/>
            <person name="Hung S."/>
            <person name="Kawahara F."/>
            <person name="Miranda-Saavedra D."/>
            <person name="Mourier T."/>
            <person name="Nagra H."/>
            <person name="Otto T.D."/>
            <person name="Rawlings N."/>
            <person name="Sanchez A."/>
            <person name="Sanders M."/>
            <person name="Subramaniam C."/>
            <person name="Tay Y."/>
            <person name="Dear P."/>
            <person name="Doerig C."/>
            <person name="Gruber A."/>
            <person name="Parkinson J."/>
            <person name="Shirley M."/>
            <person name="Wan K.L."/>
            <person name="Berriman M."/>
            <person name="Tomley F."/>
            <person name="Pain A."/>
        </authorList>
    </citation>
    <scope>NUCLEOTIDE SEQUENCE [LARGE SCALE GENOMIC DNA]</scope>
    <source>
        <strain evidence="13">Houghton</strain>
    </source>
</reference>
<feature type="domain" description="UvrD-like helicase ATP-binding" evidence="11">
    <location>
        <begin position="488"/>
        <end position="860"/>
    </location>
</feature>
<dbReference type="Gene3D" id="1.10.486.10">
    <property type="entry name" value="PCRA, domain 4"/>
    <property type="match status" value="1"/>
</dbReference>
<evidence type="ECO:0000256" key="6">
    <source>
        <dbReference type="ARBA" id="ARBA00034617"/>
    </source>
</evidence>
<feature type="compositionally biased region" description="Acidic residues" evidence="10">
    <location>
        <begin position="658"/>
        <end position="671"/>
    </location>
</feature>
<feature type="region of interest" description="Disordered" evidence="10">
    <location>
        <begin position="1264"/>
        <end position="1304"/>
    </location>
</feature>
<dbReference type="GO" id="GO:0005524">
    <property type="term" value="F:ATP binding"/>
    <property type="evidence" value="ECO:0007669"/>
    <property type="project" value="UniProtKB-UniRule"/>
</dbReference>
<dbReference type="GO" id="GO:0043138">
    <property type="term" value="F:3'-5' DNA helicase activity"/>
    <property type="evidence" value="ECO:0007669"/>
    <property type="project" value="UniProtKB-EC"/>
</dbReference>
<dbReference type="Pfam" id="PF00580">
    <property type="entry name" value="UvrD-helicase"/>
    <property type="match status" value="1"/>
</dbReference>
<feature type="region of interest" description="Disordered" evidence="10">
    <location>
        <begin position="244"/>
        <end position="324"/>
    </location>
</feature>
<evidence type="ECO:0000256" key="1">
    <source>
        <dbReference type="ARBA" id="ARBA00022741"/>
    </source>
</evidence>
<organism evidence="13 14">
    <name type="scientific">Eimeria praecox</name>
    <dbReference type="NCBI Taxonomy" id="51316"/>
    <lineage>
        <taxon>Eukaryota</taxon>
        <taxon>Sar</taxon>
        <taxon>Alveolata</taxon>
        <taxon>Apicomplexa</taxon>
        <taxon>Conoidasida</taxon>
        <taxon>Coccidia</taxon>
        <taxon>Eucoccidiorida</taxon>
        <taxon>Eimeriorina</taxon>
        <taxon>Eimeriidae</taxon>
        <taxon>Eimeria</taxon>
    </lineage>
</organism>
<dbReference type="GO" id="GO:0016787">
    <property type="term" value="F:hydrolase activity"/>
    <property type="evidence" value="ECO:0007669"/>
    <property type="project" value="UniProtKB-UniRule"/>
</dbReference>
<dbReference type="Proteomes" id="UP000018201">
    <property type="component" value="Unassembled WGS sequence"/>
</dbReference>
<comment type="catalytic activity">
    <reaction evidence="8">
        <text>ATP + H2O = ADP + phosphate + H(+)</text>
        <dbReference type="Rhea" id="RHEA:13065"/>
        <dbReference type="ChEBI" id="CHEBI:15377"/>
        <dbReference type="ChEBI" id="CHEBI:15378"/>
        <dbReference type="ChEBI" id="CHEBI:30616"/>
        <dbReference type="ChEBI" id="CHEBI:43474"/>
        <dbReference type="ChEBI" id="CHEBI:456216"/>
        <dbReference type="EC" id="5.6.2.4"/>
    </reaction>
</comment>
<feature type="compositionally biased region" description="Low complexity" evidence="10">
    <location>
        <begin position="244"/>
        <end position="253"/>
    </location>
</feature>
<protein>
    <recommendedName>
        <fullName evidence="7">DNA 3'-5' helicase</fullName>
        <ecNumber evidence="7">5.6.2.4</ecNumber>
    </recommendedName>
</protein>
<dbReference type="EC" id="5.6.2.4" evidence="7"/>
<keyword evidence="3 9" id="KW-0347">Helicase</keyword>
<feature type="region of interest" description="Disordered" evidence="10">
    <location>
        <begin position="652"/>
        <end position="687"/>
    </location>
</feature>
<dbReference type="CDD" id="cd17932">
    <property type="entry name" value="DEXQc_UvrD"/>
    <property type="match status" value="1"/>
</dbReference>
<feature type="compositionally biased region" description="Polar residues" evidence="10">
    <location>
        <begin position="104"/>
        <end position="115"/>
    </location>
</feature>
<evidence type="ECO:0000256" key="2">
    <source>
        <dbReference type="ARBA" id="ARBA00022801"/>
    </source>
</evidence>
<feature type="region of interest" description="Disordered" evidence="10">
    <location>
        <begin position="998"/>
        <end position="1022"/>
    </location>
</feature>
<feature type="compositionally biased region" description="Polar residues" evidence="10">
    <location>
        <begin position="76"/>
        <end position="91"/>
    </location>
</feature>
<evidence type="ECO:0000256" key="5">
    <source>
        <dbReference type="ARBA" id="ARBA00023235"/>
    </source>
</evidence>
<keyword evidence="5" id="KW-0413">Isomerase</keyword>
<dbReference type="InterPro" id="IPR000212">
    <property type="entry name" value="DNA_helicase_UvrD/REP"/>
</dbReference>
<feature type="compositionally biased region" description="Basic and acidic residues" evidence="10">
    <location>
        <begin position="292"/>
        <end position="313"/>
    </location>
</feature>
<feature type="binding site" evidence="9">
    <location>
        <begin position="509"/>
        <end position="516"/>
    </location>
    <ligand>
        <name>ATP</name>
        <dbReference type="ChEBI" id="CHEBI:30616"/>
    </ligand>
</feature>
<dbReference type="EMBL" id="HG697215">
    <property type="protein sequence ID" value="CDI87322.1"/>
    <property type="molecule type" value="Genomic_DNA"/>
</dbReference>
<evidence type="ECO:0000256" key="9">
    <source>
        <dbReference type="PROSITE-ProRule" id="PRU00560"/>
    </source>
</evidence>
<dbReference type="InterPro" id="IPR027417">
    <property type="entry name" value="P-loop_NTPase"/>
</dbReference>
<evidence type="ECO:0000256" key="3">
    <source>
        <dbReference type="ARBA" id="ARBA00022806"/>
    </source>
</evidence>
<evidence type="ECO:0000259" key="11">
    <source>
        <dbReference type="PROSITE" id="PS51198"/>
    </source>
</evidence>
<proteinExistence type="predicted"/>
<evidence type="ECO:0000256" key="7">
    <source>
        <dbReference type="ARBA" id="ARBA00034808"/>
    </source>
</evidence>
<dbReference type="PROSITE" id="PS51198">
    <property type="entry name" value="UVRD_HELICASE_ATP_BIND"/>
    <property type="match status" value="1"/>
</dbReference>
<sequence>MSQPLPKPQQHHTSSAAAGRAAPEQATRWLLGRIKDGSQKALLLQQAPSIARSLPWAPSVHSQGPVGPTAPAGSYPKTSSPLWPHQHSQALRQPAPGHPGLYKGQQQHHNQSNVRSTHDSLAPCGGPHFTHLSAANKSHLRAACSQRTDIQEPDRHPHIRSPSGGPRPSGPLKASQGGFCMPNGTERSTSAHNEDLLNSRPQPKRPWDSNCLGKQSTGTGKQARLVLRTALPIHWQQQQTQQQRQYEQQVQQHRQNEKQQQEHKAQQQEQQQRREQQDHYQQEQHQAQLHRQYREHQQDQQQHQPREQQDNVDRQSPPVNCPQIAEPHQSEACRAFPVACADLNPGKHSHVATSSSSSGNSLGSSSHATAASGQGAVCQHSSMAPQPKKEGLAISSTNLRESWGPAPVQSRDASLVNPGYPLRQQRSASDGPGGPVSDCCAPFFPHPEVLYRPAVAAQTKTKEETLYKSNSTSNSLPPLPQHGALFGTLSPEQTKVVNAPPHSSVCVLAGPGAGKTSTITARIVGLLLQGCRPLAALTFTKKSATELERRVRGGLEGVLKDRRASACISKSNADASGIDERDLFVGTFHSFFVRLLKSYGGYVGVPPNFRVLNQFQQLSILRSLIETEKRAEALRLGNSGARGISAALRSSAGVPELSSEEDDGCSEEEGEAQGLGGQGFDSGAFNSSTSKEAEELRKRIRSMKFIPELLERERASGSVLFRLFCQYDKHLRAQQPPLLDFTDLTVKALRLLEPPAMRAELGSQWPYLVVDEFQDTNSNQFKFICLLALQKPPSTQTSYTELGAPALSNPLLRRGGVTVVGDDDQSIYKWRGTHTGIFHEFKRNFPDYQEFFLACNYRSVPAVVRHSLSLVNFNWPFRISKALYSSHESPGDDRLPCSCSSQGKARKDTVAEREGLAIRDTGIQDSKGLAEGHVHGAFLPSQALEAQYILRYILCLKQHHSLRWDDFAVLCRTNSALLDIQNLLMNPRIQRAACSASSPFSTNSVHGNSENGRDDLGSRDPNRPADPAVLFPALDLADLELPVGGLPLSSTSSKRSGGAEVFLRPDVLDLLAYLRLAVDPHHDASFIRVLNRPPRRVGAKTLLALKRVQNASASNSAKEIENSSAIVEMPWQGIPWAPGDQKSPREAPFSRASLFDALCRVLHCAGMLGETPELPPEGPADAVAATEAARLRMNQVESLSSFAKIIYRLRSMSGLAVSVKAVVELLLGPLGMGEFFAHRRLVQRSRRGGVPDSEAGTGTAESAIPQLQDLGAPAAAPAAGTKPRRSKRKATTEDDVQPFGDLKEADTHTEASLRELSKLYGSEMFADVLGLLRALEAYSPNWQQATAADCILRLLRDADSGRFLQQKITNAVTLSTIHQAKGLEWQVVIVARANEGTLPMGLGGSQPLADFVGRLISSFAEKPPKPETLRQAEATIVRQASGNEQHFHLMEERRVCYVAMTRARRFLLLTAPLADKANHPLNPSRFFKEAGLVSQRQPQLPALAVATRATTKPDESQGAQVPK</sequence>
<dbReference type="InterPro" id="IPR014017">
    <property type="entry name" value="DNA_helicase_UvrD-like_C"/>
</dbReference>
<evidence type="ECO:0000256" key="8">
    <source>
        <dbReference type="ARBA" id="ARBA00048988"/>
    </source>
</evidence>
<dbReference type="OrthoDB" id="417752at2759"/>
<dbReference type="PANTHER" id="PTHR11070:SF2">
    <property type="entry name" value="ATP-DEPENDENT DNA HELICASE SRS2"/>
    <property type="match status" value="1"/>
</dbReference>
<evidence type="ECO:0000313" key="13">
    <source>
        <dbReference type="EMBL" id="CDI87322.1"/>
    </source>
</evidence>
<feature type="compositionally biased region" description="Basic and acidic residues" evidence="10">
    <location>
        <begin position="1011"/>
        <end position="1022"/>
    </location>
</feature>
<dbReference type="GO" id="GO:0005634">
    <property type="term" value="C:nucleus"/>
    <property type="evidence" value="ECO:0007669"/>
    <property type="project" value="TreeGrafter"/>
</dbReference>
<feature type="region of interest" description="Disordered" evidence="10">
    <location>
        <begin position="55"/>
        <end position="220"/>
    </location>
</feature>
<comment type="catalytic activity">
    <reaction evidence="6">
        <text>Couples ATP hydrolysis with the unwinding of duplex DNA by translocating in the 3'-5' direction.</text>
        <dbReference type="EC" id="5.6.2.4"/>
    </reaction>
</comment>